<evidence type="ECO:0000256" key="3">
    <source>
        <dbReference type="ARBA" id="ARBA00023002"/>
    </source>
</evidence>
<dbReference type="AlphaFoldDB" id="A0A919J494"/>
<dbReference type="Gene3D" id="3.40.50.720">
    <property type="entry name" value="NAD(P)-binding Rossmann-like Domain"/>
    <property type="match status" value="1"/>
</dbReference>
<gene>
    <name evidence="5" type="ORF">Afe05nite_49470</name>
</gene>
<sequence>MTGANRGIGAAIAQGLAERGMTVVVGARDAASGERTAQRLGGRAVPLDVTDDGSVRDAVAHVQQWYGRLDILVNNAGIAGGGVGQLAGDVDLAVMRTVFDTNLFGVVRLTEAFLPLLRKADGARVINVSSGTGSLTWQSDPGHAFASTGVALAYPASKAALNMLTVLYAKALAADGIAVNAVAPGATATDFTAALGLSLERTAEQGAAIAVHLATVPAGPTGVFLQDDGPVPW</sequence>
<organism evidence="5 6">
    <name type="scientific">Paractinoplanes ferrugineus</name>
    <dbReference type="NCBI Taxonomy" id="113564"/>
    <lineage>
        <taxon>Bacteria</taxon>
        <taxon>Bacillati</taxon>
        <taxon>Actinomycetota</taxon>
        <taxon>Actinomycetes</taxon>
        <taxon>Micromonosporales</taxon>
        <taxon>Micromonosporaceae</taxon>
        <taxon>Paractinoplanes</taxon>
    </lineage>
</organism>
<dbReference type="PANTHER" id="PTHR43490:SF99">
    <property type="entry name" value="SHORT-CHAIN DEHYDROGENASE_REDUCTASE"/>
    <property type="match status" value="1"/>
</dbReference>
<proteinExistence type="inferred from homology"/>
<comment type="similarity">
    <text evidence="1 4">Belongs to the short-chain dehydrogenases/reductases (SDR) family.</text>
</comment>
<dbReference type="GO" id="GO:0016491">
    <property type="term" value="F:oxidoreductase activity"/>
    <property type="evidence" value="ECO:0007669"/>
    <property type="project" value="UniProtKB-KW"/>
</dbReference>
<protein>
    <submittedName>
        <fullName evidence="5">Dehydrogenase</fullName>
    </submittedName>
</protein>
<comment type="caution">
    <text evidence="5">The sequence shown here is derived from an EMBL/GenBank/DDBJ whole genome shotgun (WGS) entry which is preliminary data.</text>
</comment>
<accession>A0A919J494</accession>
<keyword evidence="3" id="KW-0560">Oxidoreductase</keyword>
<dbReference type="PRINTS" id="PR00080">
    <property type="entry name" value="SDRFAMILY"/>
</dbReference>
<dbReference type="InterPro" id="IPR036291">
    <property type="entry name" value="NAD(P)-bd_dom_sf"/>
</dbReference>
<evidence type="ECO:0000313" key="6">
    <source>
        <dbReference type="Proteomes" id="UP000598174"/>
    </source>
</evidence>
<name>A0A919J494_9ACTN</name>
<keyword evidence="2" id="KW-0521">NADP</keyword>
<dbReference type="PRINTS" id="PR00081">
    <property type="entry name" value="GDHRDH"/>
</dbReference>
<dbReference type="InterPro" id="IPR002347">
    <property type="entry name" value="SDR_fam"/>
</dbReference>
<evidence type="ECO:0000313" key="5">
    <source>
        <dbReference type="EMBL" id="GIE13107.1"/>
    </source>
</evidence>
<evidence type="ECO:0000256" key="4">
    <source>
        <dbReference type="RuleBase" id="RU000363"/>
    </source>
</evidence>
<dbReference type="Proteomes" id="UP000598174">
    <property type="component" value="Unassembled WGS sequence"/>
</dbReference>
<dbReference type="PANTHER" id="PTHR43490">
    <property type="entry name" value="(+)-NEOMENTHOL DEHYDROGENASE"/>
    <property type="match status" value="1"/>
</dbReference>
<dbReference type="InterPro" id="IPR020904">
    <property type="entry name" value="Sc_DH/Rdtase_CS"/>
</dbReference>
<dbReference type="EMBL" id="BOMM01000047">
    <property type="protein sequence ID" value="GIE13107.1"/>
    <property type="molecule type" value="Genomic_DNA"/>
</dbReference>
<dbReference type="PROSITE" id="PS00061">
    <property type="entry name" value="ADH_SHORT"/>
    <property type="match status" value="1"/>
</dbReference>
<reference evidence="5" key="1">
    <citation type="submission" date="2021-01" db="EMBL/GenBank/DDBJ databases">
        <title>Whole genome shotgun sequence of Actinoplanes ferrugineus NBRC 15555.</title>
        <authorList>
            <person name="Komaki H."/>
            <person name="Tamura T."/>
        </authorList>
    </citation>
    <scope>NUCLEOTIDE SEQUENCE</scope>
    <source>
        <strain evidence="5">NBRC 15555</strain>
    </source>
</reference>
<dbReference type="Pfam" id="PF00106">
    <property type="entry name" value="adh_short"/>
    <property type="match status" value="1"/>
</dbReference>
<evidence type="ECO:0000256" key="2">
    <source>
        <dbReference type="ARBA" id="ARBA00022857"/>
    </source>
</evidence>
<evidence type="ECO:0000256" key="1">
    <source>
        <dbReference type="ARBA" id="ARBA00006484"/>
    </source>
</evidence>
<dbReference type="SUPFAM" id="SSF51735">
    <property type="entry name" value="NAD(P)-binding Rossmann-fold domains"/>
    <property type="match status" value="1"/>
</dbReference>
<keyword evidence="6" id="KW-1185">Reference proteome</keyword>